<gene>
    <name evidence="1" type="ORF">IPOD504_LOCUS16990</name>
</gene>
<organism evidence="1 2">
    <name type="scientific">Iphiclides podalirius</name>
    <name type="common">scarce swallowtail</name>
    <dbReference type="NCBI Taxonomy" id="110791"/>
    <lineage>
        <taxon>Eukaryota</taxon>
        <taxon>Metazoa</taxon>
        <taxon>Ecdysozoa</taxon>
        <taxon>Arthropoda</taxon>
        <taxon>Hexapoda</taxon>
        <taxon>Insecta</taxon>
        <taxon>Pterygota</taxon>
        <taxon>Neoptera</taxon>
        <taxon>Endopterygota</taxon>
        <taxon>Lepidoptera</taxon>
        <taxon>Glossata</taxon>
        <taxon>Ditrysia</taxon>
        <taxon>Papilionoidea</taxon>
        <taxon>Papilionidae</taxon>
        <taxon>Papilioninae</taxon>
        <taxon>Iphiclides</taxon>
    </lineage>
</organism>
<sequence length="83" mass="9303">MRTSNTRMPLAAEAEAEAEVGRFSRGRRMRAIRAVLTGARSSAISAINLIKDRRRLLDDEPVSTTLHADWALEENNTKSQLDH</sequence>
<dbReference type="EMBL" id="OW152820">
    <property type="protein sequence ID" value="CAH2075663.1"/>
    <property type="molecule type" value="Genomic_DNA"/>
</dbReference>
<reference evidence="1" key="1">
    <citation type="submission" date="2022-03" db="EMBL/GenBank/DDBJ databases">
        <authorList>
            <person name="Martin H S."/>
        </authorList>
    </citation>
    <scope>NUCLEOTIDE SEQUENCE</scope>
</reference>
<evidence type="ECO:0000313" key="1">
    <source>
        <dbReference type="EMBL" id="CAH2075663.1"/>
    </source>
</evidence>
<proteinExistence type="predicted"/>
<dbReference type="Proteomes" id="UP000837857">
    <property type="component" value="Chromosome 8"/>
</dbReference>
<evidence type="ECO:0000313" key="2">
    <source>
        <dbReference type="Proteomes" id="UP000837857"/>
    </source>
</evidence>
<protein>
    <submittedName>
        <fullName evidence="1">Uncharacterized protein</fullName>
    </submittedName>
</protein>
<accession>A0ABN8J6U6</accession>
<feature type="non-terminal residue" evidence="1">
    <location>
        <position position="83"/>
    </location>
</feature>
<name>A0ABN8J6U6_9NEOP</name>
<keyword evidence="2" id="KW-1185">Reference proteome</keyword>